<dbReference type="Pfam" id="PF10342">
    <property type="entry name" value="Kre9_KNH"/>
    <property type="match status" value="1"/>
</dbReference>
<dbReference type="InterPro" id="IPR018466">
    <property type="entry name" value="Kre9/Knh1-like_N"/>
</dbReference>
<evidence type="ECO:0000313" key="6">
    <source>
        <dbReference type="Proteomes" id="UP001437256"/>
    </source>
</evidence>
<comment type="caution">
    <text evidence="5">The sequence shown here is derived from an EMBL/GenBank/DDBJ whole genome shotgun (WGS) entry which is preliminary data.</text>
</comment>
<evidence type="ECO:0000256" key="2">
    <source>
        <dbReference type="SAM" id="MobiDB-lite"/>
    </source>
</evidence>
<dbReference type="PANTHER" id="PTHR40633">
    <property type="entry name" value="MATRIX PROTEIN, PUTATIVE (AFU_ORTHOLOGUE AFUA_8G05410)-RELATED"/>
    <property type="match status" value="1"/>
</dbReference>
<organism evidence="5 6">
    <name type="scientific">Marasmius tenuissimus</name>
    <dbReference type="NCBI Taxonomy" id="585030"/>
    <lineage>
        <taxon>Eukaryota</taxon>
        <taxon>Fungi</taxon>
        <taxon>Dikarya</taxon>
        <taxon>Basidiomycota</taxon>
        <taxon>Agaricomycotina</taxon>
        <taxon>Agaricomycetes</taxon>
        <taxon>Agaricomycetidae</taxon>
        <taxon>Agaricales</taxon>
        <taxon>Marasmiineae</taxon>
        <taxon>Marasmiaceae</taxon>
        <taxon>Marasmius</taxon>
    </lineage>
</organism>
<protein>
    <recommendedName>
        <fullName evidence="4">Yeast cell wall synthesis Kre9/Knh1-like N-terminal domain-containing protein</fullName>
    </recommendedName>
</protein>
<dbReference type="EMBL" id="JBBXMP010000005">
    <property type="protein sequence ID" value="KAL0070711.1"/>
    <property type="molecule type" value="Genomic_DNA"/>
</dbReference>
<evidence type="ECO:0000313" key="5">
    <source>
        <dbReference type="EMBL" id="KAL0070711.1"/>
    </source>
</evidence>
<feature type="compositionally biased region" description="Low complexity" evidence="2">
    <location>
        <begin position="139"/>
        <end position="157"/>
    </location>
</feature>
<name>A0ABR3ABH8_9AGAR</name>
<feature type="signal peptide" evidence="3">
    <location>
        <begin position="1"/>
        <end position="16"/>
    </location>
</feature>
<evidence type="ECO:0000256" key="1">
    <source>
        <dbReference type="ARBA" id="ARBA00022729"/>
    </source>
</evidence>
<reference evidence="5 6" key="1">
    <citation type="submission" date="2024-05" db="EMBL/GenBank/DDBJ databases">
        <title>A draft genome resource for the thread blight pathogen Marasmius tenuissimus strain MS-2.</title>
        <authorList>
            <person name="Yulfo-Soto G.E."/>
            <person name="Baruah I.K."/>
            <person name="Amoako-Attah I."/>
            <person name="Bukari Y."/>
            <person name="Meinhardt L.W."/>
            <person name="Bailey B.A."/>
            <person name="Cohen S.P."/>
        </authorList>
    </citation>
    <scope>NUCLEOTIDE SEQUENCE [LARGE SCALE GENOMIC DNA]</scope>
    <source>
        <strain evidence="5 6">MS-2</strain>
    </source>
</reference>
<evidence type="ECO:0000256" key="3">
    <source>
        <dbReference type="SAM" id="SignalP"/>
    </source>
</evidence>
<accession>A0ABR3ABH8</accession>
<feature type="compositionally biased region" description="Polar residues" evidence="2">
    <location>
        <begin position="181"/>
        <end position="192"/>
    </location>
</feature>
<dbReference type="PANTHER" id="PTHR40633:SF1">
    <property type="entry name" value="GPI ANCHORED SERINE-THREONINE RICH PROTEIN (AFU_ORTHOLOGUE AFUA_1G03630)"/>
    <property type="match status" value="1"/>
</dbReference>
<keyword evidence="6" id="KW-1185">Reference proteome</keyword>
<dbReference type="InterPro" id="IPR052982">
    <property type="entry name" value="SRP1/TIP1-like"/>
</dbReference>
<feature type="domain" description="Yeast cell wall synthesis Kre9/Knh1-like N-terminal" evidence="4">
    <location>
        <begin position="23"/>
        <end position="114"/>
    </location>
</feature>
<gene>
    <name evidence="5" type="ORF">AAF712_001932</name>
</gene>
<dbReference type="Proteomes" id="UP001437256">
    <property type="component" value="Unassembled WGS sequence"/>
</dbReference>
<evidence type="ECO:0000259" key="4">
    <source>
        <dbReference type="Pfam" id="PF10342"/>
    </source>
</evidence>
<keyword evidence="1 3" id="KW-0732">Signal</keyword>
<proteinExistence type="predicted"/>
<feature type="chain" id="PRO_5046184935" description="Yeast cell wall synthesis Kre9/Knh1-like N-terminal domain-containing protein" evidence="3">
    <location>
        <begin position="17"/>
        <end position="233"/>
    </location>
</feature>
<sequence length="233" mass="25069">MFKTLVLLYIATLVAGDFTPTAPGPGDSYAAGSMCPIKWNVGDWRNVSIVLMSGSNGEMKRVTAVANGLDGSDPSLTPYNWTCPEVSPYSAIYFYQFTNGDDLQNSKWTTRFQITSPSGAYTPPEHDSQPNGDPIPWGTGTLSNSNSTSTPSNSSSTTKDDASTSEDSFYTTRKLPRTASPERQASPTLSLPANSPVGYSASMYSGARSEAKGQYWSASLSAVCIVWFVSWLM</sequence>
<feature type="region of interest" description="Disordered" evidence="2">
    <location>
        <begin position="114"/>
        <end position="192"/>
    </location>
</feature>